<reference evidence="1 2" key="1">
    <citation type="journal article" date="2016" name="BMC Genomics">
        <title>Comparative genomic and transcriptomic analyses of the Fuzhuan brick tea-fermentation fungus Aspergillus cristatus.</title>
        <authorList>
            <person name="Ge Y."/>
            <person name="Wang Y."/>
            <person name="Liu Y."/>
            <person name="Tan Y."/>
            <person name="Ren X."/>
            <person name="Zhang X."/>
            <person name="Hyde K.D."/>
            <person name="Liu Y."/>
            <person name="Liu Z."/>
        </authorList>
    </citation>
    <scope>NUCLEOTIDE SEQUENCE [LARGE SCALE GENOMIC DNA]</scope>
    <source>
        <strain evidence="1 2">GZAAS20.1005</strain>
    </source>
</reference>
<name>A0A1E3B4V6_ASPCR</name>
<organism evidence="1 2">
    <name type="scientific">Aspergillus cristatus</name>
    <name type="common">Chinese Fuzhuan brick tea-fermentation fungus</name>
    <name type="synonym">Eurotium cristatum</name>
    <dbReference type="NCBI Taxonomy" id="573508"/>
    <lineage>
        <taxon>Eukaryota</taxon>
        <taxon>Fungi</taxon>
        <taxon>Dikarya</taxon>
        <taxon>Ascomycota</taxon>
        <taxon>Pezizomycotina</taxon>
        <taxon>Eurotiomycetes</taxon>
        <taxon>Eurotiomycetidae</taxon>
        <taxon>Eurotiales</taxon>
        <taxon>Aspergillaceae</taxon>
        <taxon>Aspergillus</taxon>
        <taxon>Aspergillus subgen. Aspergillus</taxon>
    </lineage>
</organism>
<dbReference type="VEuPathDB" id="FungiDB:SI65_08411"/>
<sequence length="180" mass="20701">MENSKQYQILNNVVTNPNASVDNALNQVSDLTISALAPSYDENLSPGNVDYIISFTLLMLVQRLEPTKHRKLVQFLYGLQKRTVTDPATGQGDNIHLIDRSHRALRILKLALENDDISMPMLARMVAMEAACIWFIYAAARMWDNFRYGRTYDPEDFGTGPGYQLGFYYYYFCPDYGQYR</sequence>
<evidence type="ECO:0000313" key="1">
    <source>
        <dbReference type="EMBL" id="ODM15977.1"/>
    </source>
</evidence>
<dbReference type="InterPro" id="IPR022085">
    <property type="entry name" value="OpdG"/>
</dbReference>
<keyword evidence="2" id="KW-1185">Reference proteome</keyword>
<dbReference type="Pfam" id="PF12311">
    <property type="entry name" value="DUF3632"/>
    <property type="match status" value="1"/>
</dbReference>
<dbReference type="EMBL" id="JXNT01000013">
    <property type="protein sequence ID" value="ODM15977.1"/>
    <property type="molecule type" value="Genomic_DNA"/>
</dbReference>
<dbReference type="AlphaFoldDB" id="A0A1E3B4V6"/>
<protein>
    <submittedName>
        <fullName evidence="1">Uncharacterized protein</fullName>
    </submittedName>
</protein>
<evidence type="ECO:0000313" key="2">
    <source>
        <dbReference type="Proteomes" id="UP000094569"/>
    </source>
</evidence>
<proteinExistence type="predicted"/>
<dbReference type="Proteomes" id="UP000094569">
    <property type="component" value="Unassembled WGS sequence"/>
</dbReference>
<gene>
    <name evidence="1" type="ORF">SI65_08411</name>
</gene>
<comment type="caution">
    <text evidence="1">The sequence shown here is derived from an EMBL/GenBank/DDBJ whole genome shotgun (WGS) entry which is preliminary data.</text>
</comment>
<dbReference type="OrthoDB" id="3350591at2759"/>
<dbReference type="STRING" id="573508.A0A1E3B4V6"/>
<accession>A0A1E3B4V6</accession>